<reference evidence="2 3" key="1">
    <citation type="submission" date="2018-07" db="EMBL/GenBank/DDBJ databases">
        <title>Dyella monticola sp. nov. and Dyella psychrodurans sp. nov. isolated from monsoon evergreen broad-leaved forest soil of Dinghu Mountain, China.</title>
        <authorList>
            <person name="Gao Z."/>
            <person name="Qiu L."/>
        </authorList>
    </citation>
    <scope>NUCLEOTIDE SEQUENCE [LARGE SCALE GENOMIC DNA]</scope>
    <source>
        <strain evidence="2 3">4G-K06</strain>
    </source>
</reference>
<evidence type="ECO:0000313" key="2">
    <source>
        <dbReference type="EMBL" id="RDS79961.1"/>
    </source>
</evidence>
<feature type="chain" id="PRO_5016812576" description="IgGFc-binding protein N-terminal domain-containing protein" evidence="1">
    <location>
        <begin position="29"/>
        <end position="169"/>
    </location>
</feature>
<dbReference type="AlphaFoldDB" id="A0A370WV81"/>
<accession>A0A370WV81</accession>
<gene>
    <name evidence="2" type="ORF">DWU98_16110</name>
</gene>
<proteinExistence type="predicted"/>
<organism evidence="2 3">
    <name type="scientific">Dyella monticola</name>
    <dbReference type="NCBI Taxonomy" id="1927958"/>
    <lineage>
        <taxon>Bacteria</taxon>
        <taxon>Pseudomonadati</taxon>
        <taxon>Pseudomonadota</taxon>
        <taxon>Gammaproteobacteria</taxon>
        <taxon>Lysobacterales</taxon>
        <taxon>Rhodanobacteraceae</taxon>
        <taxon>Dyella</taxon>
    </lineage>
</organism>
<keyword evidence="1" id="KW-0732">Signal</keyword>
<protein>
    <recommendedName>
        <fullName evidence="4">IgGFc-binding protein N-terminal domain-containing protein</fullName>
    </recommendedName>
</protein>
<dbReference type="RefSeq" id="WP_115496588.1">
    <property type="nucleotide sequence ID" value="NZ_QRBE01000010.1"/>
</dbReference>
<sequence>MFRKSSHCAARTVVVALLVALLSTSVLAYQPPATGLGQSWPNAMDVSVSPHYHVYVFVRDGIRYIQVNDLNGTVRAGVAVADNVILVLPIGVDQQYVSTQHNAGQSDATENAGVTETVYSDGTTHMTATPTSTGALIVSVTTTPSALANPPCTDPFNCAGNVVSGGAGK</sequence>
<comment type="caution">
    <text evidence="2">The sequence shown here is derived from an EMBL/GenBank/DDBJ whole genome shotgun (WGS) entry which is preliminary data.</text>
</comment>
<evidence type="ECO:0008006" key="4">
    <source>
        <dbReference type="Google" id="ProtNLM"/>
    </source>
</evidence>
<feature type="signal peptide" evidence="1">
    <location>
        <begin position="1"/>
        <end position="28"/>
    </location>
</feature>
<dbReference type="Proteomes" id="UP000254258">
    <property type="component" value="Unassembled WGS sequence"/>
</dbReference>
<name>A0A370WV81_9GAMM</name>
<evidence type="ECO:0000256" key="1">
    <source>
        <dbReference type="SAM" id="SignalP"/>
    </source>
</evidence>
<evidence type="ECO:0000313" key="3">
    <source>
        <dbReference type="Proteomes" id="UP000254258"/>
    </source>
</evidence>
<dbReference type="OrthoDB" id="6001268at2"/>
<keyword evidence="3" id="KW-1185">Reference proteome</keyword>
<dbReference type="EMBL" id="QRBE01000010">
    <property type="protein sequence ID" value="RDS79961.1"/>
    <property type="molecule type" value="Genomic_DNA"/>
</dbReference>